<dbReference type="Gene3D" id="3.90.1640.10">
    <property type="entry name" value="inorganic pyrophosphatase (n-terminal core)"/>
    <property type="match status" value="1"/>
</dbReference>
<proteinExistence type="predicted"/>
<dbReference type="Proteomes" id="UP000034591">
    <property type="component" value="Unassembled WGS sequence"/>
</dbReference>
<evidence type="ECO:0000313" key="2">
    <source>
        <dbReference type="Proteomes" id="UP000034591"/>
    </source>
</evidence>
<evidence type="ECO:0000313" key="1">
    <source>
        <dbReference type="EMBL" id="KKQ37907.1"/>
    </source>
</evidence>
<reference evidence="1 2" key="1">
    <citation type="journal article" date="2015" name="Nature">
        <title>rRNA introns, odd ribosomes, and small enigmatic genomes across a large radiation of phyla.</title>
        <authorList>
            <person name="Brown C.T."/>
            <person name="Hug L.A."/>
            <person name="Thomas B.C."/>
            <person name="Sharon I."/>
            <person name="Castelle C.J."/>
            <person name="Singh A."/>
            <person name="Wilkins M.J."/>
            <person name="Williams K.H."/>
            <person name="Banfield J.F."/>
        </authorList>
    </citation>
    <scope>NUCLEOTIDE SEQUENCE [LARGE SCALE GENOMIC DNA]</scope>
</reference>
<accession>A0A0G0H6Y3</accession>
<gene>
    <name evidence="1" type="ORF">US53_C0006G0001</name>
</gene>
<name>A0A0G0H6Y3_9BACT</name>
<sequence>MACAIAYAELLKKEGVDTETVLPGSLNKSITEKIKKWKLNFSINPGFKNAKYILVDISDPKFFADFVKEKDVIEVFDHRTGFENYWKERIGSKAKIETVGSCTTLIWEEFEKRVKPLKITETSARLLSTATVSNTLNFNASVTTKRDIRAYKNLKSFSHLPENWVERYFETKKKSHPKIQSKQFFKIQKVWVREVLI</sequence>
<dbReference type="SUPFAM" id="SSF64182">
    <property type="entry name" value="DHH phosphoesterases"/>
    <property type="match status" value="1"/>
</dbReference>
<organism evidence="1 2">
    <name type="scientific">Candidatus Woesebacteria bacterium GW2011_GWA1_37_7</name>
    <dbReference type="NCBI Taxonomy" id="1618545"/>
    <lineage>
        <taxon>Bacteria</taxon>
        <taxon>Candidatus Woeseibacteriota</taxon>
    </lineage>
</organism>
<dbReference type="AlphaFoldDB" id="A0A0G0H6Y3"/>
<dbReference type="EMBL" id="LBTI01000006">
    <property type="protein sequence ID" value="KKQ37907.1"/>
    <property type="molecule type" value="Genomic_DNA"/>
</dbReference>
<dbReference type="InterPro" id="IPR038763">
    <property type="entry name" value="DHH_sf"/>
</dbReference>
<protein>
    <submittedName>
        <fullName evidence="1">Inorganic pyrophosphatase/exopolyphosphatase</fullName>
    </submittedName>
</protein>
<comment type="caution">
    <text evidence="1">The sequence shown here is derived from an EMBL/GenBank/DDBJ whole genome shotgun (WGS) entry which is preliminary data.</text>
</comment>
<dbReference type="STRING" id="1618545.US53_C0006G0001"/>